<evidence type="ECO:0000259" key="9">
    <source>
        <dbReference type="SMART" id="SM00460"/>
    </source>
</evidence>
<dbReference type="EC" id="2.3.2.13" evidence="7"/>
<dbReference type="SUPFAM" id="SSF81296">
    <property type="entry name" value="E set domains"/>
    <property type="match status" value="2"/>
</dbReference>
<dbReference type="SMART" id="SM00460">
    <property type="entry name" value="TGc"/>
    <property type="match status" value="2"/>
</dbReference>
<dbReference type="InterPro" id="IPR050779">
    <property type="entry name" value="Transglutaminase"/>
</dbReference>
<evidence type="ECO:0000256" key="7">
    <source>
        <dbReference type="ARBA" id="ARBA00024222"/>
    </source>
</evidence>
<keyword evidence="4" id="KW-0479">Metal-binding</keyword>
<dbReference type="Pfam" id="PF00927">
    <property type="entry name" value="Transglut_C"/>
    <property type="match status" value="2"/>
</dbReference>
<evidence type="ECO:0000256" key="2">
    <source>
        <dbReference type="ARBA" id="ARBA00005968"/>
    </source>
</evidence>
<accession>A0A3M6UT14</accession>
<name>A0A3M6UT14_POCDA</name>
<evidence type="ECO:0000313" key="10">
    <source>
        <dbReference type="EMBL" id="RMX56816.1"/>
    </source>
</evidence>
<dbReference type="Pfam" id="PF01841">
    <property type="entry name" value="Transglut_core"/>
    <property type="match status" value="2"/>
</dbReference>
<dbReference type="SUPFAM" id="SSF49309">
    <property type="entry name" value="Transglutaminase, two C-terminal domains"/>
    <property type="match status" value="4"/>
</dbReference>
<dbReference type="Gene3D" id="3.90.260.10">
    <property type="entry name" value="Transglutaminase-like"/>
    <property type="match status" value="2"/>
</dbReference>
<evidence type="ECO:0000313" key="11">
    <source>
        <dbReference type="Proteomes" id="UP000275408"/>
    </source>
</evidence>
<evidence type="ECO:0000256" key="6">
    <source>
        <dbReference type="ARBA" id="ARBA00023315"/>
    </source>
</evidence>
<dbReference type="InterPro" id="IPR036985">
    <property type="entry name" value="Transglutaminase-like_sf"/>
</dbReference>
<dbReference type="InterPro" id="IPR002931">
    <property type="entry name" value="Transglutaminase-like"/>
</dbReference>
<dbReference type="Proteomes" id="UP000275408">
    <property type="component" value="Unassembled WGS sequence"/>
</dbReference>
<feature type="domain" description="Transglutaminase-like" evidence="9">
    <location>
        <begin position="316"/>
        <end position="409"/>
    </location>
</feature>
<gene>
    <name evidence="10" type="ORF">pdam_00009947</name>
</gene>
<evidence type="ECO:0000256" key="4">
    <source>
        <dbReference type="ARBA" id="ARBA00022723"/>
    </source>
</evidence>
<keyword evidence="11" id="KW-1185">Reference proteome</keyword>
<dbReference type="GO" id="GO:0003810">
    <property type="term" value="F:protein-glutamine gamma-glutamyltransferase activity"/>
    <property type="evidence" value="ECO:0007669"/>
    <property type="project" value="UniProtKB-EC"/>
</dbReference>
<evidence type="ECO:0000256" key="1">
    <source>
        <dbReference type="ARBA" id="ARBA00001913"/>
    </source>
</evidence>
<evidence type="ECO:0000256" key="3">
    <source>
        <dbReference type="ARBA" id="ARBA00022679"/>
    </source>
</evidence>
<dbReference type="GO" id="GO:0046872">
    <property type="term" value="F:metal ion binding"/>
    <property type="evidence" value="ECO:0007669"/>
    <property type="project" value="UniProtKB-KW"/>
</dbReference>
<comment type="cofactor">
    <cofactor evidence="1">
        <name>Ca(2+)</name>
        <dbReference type="ChEBI" id="CHEBI:29108"/>
    </cofactor>
</comment>
<dbReference type="SUPFAM" id="SSF54001">
    <property type="entry name" value="Cysteine proteinases"/>
    <property type="match status" value="2"/>
</dbReference>
<evidence type="ECO:0000256" key="5">
    <source>
        <dbReference type="ARBA" id="ARBA00022837"/>
    </source>
</evidence>
<feature type="compositionally biased region" description="Low complexity" evidence="8">
    <location>
        <begin position="787"/>
        <end position="802"/>
    </location>
</feature>
<dbReference type="InterPro" id="IPR038765">
    <property type="entry name" value="Papain-like_cys_pep_sf"/>
</dbReference>
<comment type="caution">
    <text evidence="10">The sequence shown here is derived from an EMBL/GenBank/DDBJ whole genome shotgun (WGS) entry which is preliminary data.</text>
</comment>
<proteinExistence type="inferred from homology"/>
<dbReference type="InterPro" id="IPR008958">
    <property type="entry name" value="Transglutaminase_C"/>
</dbReference>
<protein>
    <recommendedName>
        <fullName evidence="7">protein-glutamine gamma-glutamyltransferase</fullName>
        <ecNumber evidence="7">2.3.2.13</ecNumber>
    </recommendedName>
</protein>
<dbReference type="InterPro" id="IPR036238">
    <property type="entry name" value="Transglutaminase_C_sf"/>
</dbReference>
<keyword evidence="5" id="KW-0106">Calcium</keyword>
<keyword evidence="6" id="KW-0012">Acyltransferase</keyword>
<dbReference type="Gene3D" id="2.60.40.10">
    <property type="entry name" value="Immunoglobulins"/>
    <property type="match status" value="6"/>
</dbReference>
<dbReference type="PANTHER" id="PTHR11590:SF40">
    <property type="entry name" value="HEMOCYTE PROTEIN-GLUTAMINE GAMMA-GLUTAMYLTRANSFERASE-LIKE PROTEIN"/>
    <property type="match status" value="1"/>
</dbReference>
<dbReference type="PANTHER" id="PTHR11590">
    <property type="entry name" value="PROTEIN-GLUTAMINE GAMMA-GLUTAMYLTRANSFERASE"/>
    <property type="match status" value="1"/>
</dbReference>
<dbReference type="InterPro" id="IPR013783">
    <property type="entry name" value="Ig-like_fold"/>
</dbReference>
<dbReference type="FunFam" id="3.90.260.10:FF:000002">
    <property type="entry name" value="Erythrocyte membrane protein band 4.2"/>
    <property type="match status" value="1"/>
</dbReference>
<organism evidence="10 11">
    <name type="scientific">Pocillopora damicornis</name>
    <name type="common">Cauliflower coral</name>
    <name type="synonym">Millepora damicornis</name>
    <dbReference type="NCBI Taxonomy" id="46731"/>
    <lineage>
        <taxon>Eukaryota</taxon>
        <taxon>Metazoa</taxon>
        <taxon>Cnidaria</taxon>
        <taxon>Anthozoa</taxon>
        <taxon>Hexacorallia</taxon>
        <taxon>Scleractinia</taxon>
        <taxon>Astrocoeniina</taxon>
        <taxon>Pocilloporidae</taxon>
        <taxon>Pocillopora</taxon>
    </lineage>
</organism>
<feature type="region of interest" description="Disordered" evidence="8">
    <location>
        <begin position="1"/>
        <end position="28"/>
    </location>
</feature>
<comment type="similarity">
    <text evidence="2">Belongs to the transglutaminase superfamily. Transglutaminase family.</text>
</comment>
<dbReference type="EMBL" id="RCHS01000794">
    <property type="protein sequence ID" value="RMX56816.1"/>
    <property type="molecule type" value="Genomic_DNA"/>
</dbReference>
<dbReference type="Pfam" id="PF00868">
    <property type="entry name" value="Transglut_N"/>
    <property type="match status" value="2"/>
</dbReference>
<reference evidence="10 11" key="1">
    <citation type="journal article" date="2018" name="Sci. Rep.">
        <title>Comparative analysis of the Pocillopora damicornis genome highlights role of immune system in coral evolution.</title>
        <authorList>
            <person name="Cunning R."/>
            <person name="Bay R.A."/>
            <person name="Gillette P."/>
            <person name="Baker A.C."/>
            <person name="Traylor-Knowles N."/>
        </authorList>
    </citation>
    <scope>NUCLEOTIDE SEQUENCE [LARGE SCALE GENOMIC DNA]</scope>
    <source>
        <strain evidence="10">RSMAS</strain>
        <tissue evidence="10">Whole animal</tissue>
    </source>
</reference>
<evidence type="ECO:0000256" key="8">
    <source>
        <dbReference type="SAM" id="MobiDB-lite"/>
    </source>
</evidence>
<feature type="domain" description="Transglutaminase-like" evidence="9">
    <location>
        <begin position="1104"/>
        <end position="1196"/>
    </location>
</feature>
<dbReference type="InterPro" id="IPR001102">
    <property type="entry name" value="Transglutaminase_N"/>
</dbReference>
<dbReference type="STRING" id="46731.A0A3M6UT14"/>
<dbReference type="InterPro" id="IPR014756">
    <property type="entry name" value="Ig_E-set"/>
</dbReference>
<keyword evidence="3" id="KW-0808">Transferase</keyword>
<dbReference type="OrthoDB" id="437511at2759"/>
<feature type="region of interest" description="Disordered" evidence="8">
    <location>
        <begin position="756"/>
        <end position="809"/>
    </location>
</feature>
<dbReference type="FunFam" id="3.90.260.10:FF:000001">
    <property type="entry name" value="Protein-glutamine gamma-glutamyltransferase 2"/>
    <property type="match status" value="1"/>
</dbReference>
<feature type="non-terminal residue" evidence="10">
    <location>
        <position position="1529"/>
    </location>
</feature>
<sequence length="1529" mass="172675">MSGPLSQWIAPEHHPVITQPKPENTVNENYTATPKPNAVLTHGNLRERANQLKAEKVDLHKPENRKAHKTDEYEIKKLILRRGQAFDVTVTFNREFSPQADVIILQFVTGDNPQENKGGIERVKIRDELLSSKWGMQVKQTNGNTVRLLVMPSVNAAIGYYELMVETKSKDSSGDVSLYRYKHEEEQICILFNAWCQDDVVYMEKNDDLELDPDEYVLRESGSIWRGSWKRFFGFPWNFGQFDDAALNSALFLLKKAGLSVTAMSNVIHVVRKMTHMVNSTLLEGNWGDPEDFEDGTAPWEWSGSIAILEQFWKEKDIVKYGQCWVFSGILTSLLRALGIPTRSVTNFESAHDTESSLTIDYHFDADGRPDTSYNEDSVWNYHVWNECWFKRVDLPDGHDGWQAIDGTPQEESGGFYQCGPASVNAIKNGEVYLNYDTGFIFAEVNADKVYWEVPFLFSGEMRAIQTDKMVIGKNISTLKPGTNGERQDITRHYKHPEGSEKERSVVEFVNRFSSKADLEIYETAVKDVTKRLEIADEVKFGEDFKATAFAKNESNERRTVTSYFTAILVFYTGKAARTLKEAKNTVVLEPGEEKGATLEISTAELIGKSAAEASIKVFLKGTVEETDQRFAIQDVVEFKKPGLNLTASSTSPKLNEKVTVTVSIHNPLPIDLTKGKFHFESRLKPKTLIIPCNGPVRANETKEVIATFQAAERPGYRNLTVTFNSQEITGVFTPKSPFVQKEERYKKIPVFYGSTRGTSRKRRGKRVEPEGAHNLRPVVTEENPDESQNSLENSNNSSKSGLGEGLDGRINLISDRDFRERNDALRIDTGNDKQGADSQLKPVTVDFHHEENRTAHKTDDYEIPQLIVRRGKEFDFTVTFNRDYHPEVDVIVVQFVTGKRPQESKGSIIRVSIQDRLTTNQWGMQVKEASGNTVHLSIMSSAKSITGRYDVLIETNSTASSGDDSLFRHKVEEQICVLFNPWCSDDTVFMENNEHHNEYVMEDFGYIWRGISGQFKKIPWAFGQFEDVALNCALWLLDKAELSCIARSSPIHVVRTISAMVNSNDKDGGILSGRWSNTFPEGTTPPLAWTGSTAILEEFWRTKTTVRYGQCWVFSGLVTALLRALGIPTRSVTNFDSAHDCDGSMTIDYHFDEEGDLIPHMNDSVWNYHVWNESWFKRPDLPDGHDGWQVHDATPQETSEGVFRCGPASLKAVKKGEVYLPYDTAFVFAEVNGDRVYWNVKKSDGSMKAFSVDKKYVGNSISTKAVGSEEREDITHDYKYPEGSEEERNAVKYAFQFSSRTEHEIYQYQSEDVEFRLDVRDTVYMGNSFDVAVVVENKSENTRNIKVNFTAVLSHYTDVPVKKLKTYKLQFLLNSKAEKRLELKIEPKDYITKTGADVTIKLYVKGLVEETGQSFAAQDVVELTKPALEVTASSSQVKIGEEVEVTASFTNPLPIPLTKGQFHLEATRMKPKSLVVDCKGPVGSKEEAKITAKFTAARKGKHHIAVSFQSNELTDVHGDCTVSEPEAR</sequence>